<dbReference type="InterPro" id="IPR020449">
    <property type="entry name" value="Tscrpt_reg_AraC-type_HTH"/>
</dbReference>
<dbReference type="InterPro" id="IPR011006">
    <property type="entry name" value="CheY-like_superfamily"/>
</dbReference>
<dbReference type="Pfam" id="PF00072">
    <property type="entry name" value="Response_reg"/>
    <property type="match status" value="1"/>
</dbReference>
<sequence>MECIPLNFTTKPQLKPIIMNAKANLLVVDDHAELLEFIADDLNEDYHITTSTNGNEALDLLASEYFDLIISDVMMPEMDGYELCQKIKENIAYAHIPVILLTAKNSIESKIQGLEYGADAYIEKPFSPAFLRAQIASLLKNRIKVKEFFIKNPMSQIQQIGQNQNDQDFLLRIEEIIMQHLDDPQFNVDRMADILCMSRPTLYRKINMVSSLSPNELINLTRLRKAAELLSLRQYKVYEISNLLGYSSATHFSRNFQKQFGLSPTEFQESQSK</sequence>
<dbReference type="PRINTS" id="PR00032">
    <property type="entry name" value="HTHARAC"/>
</dbReference>
<comment type="caution">
    <text evidence="8">The sequence shown here is derived from an EMBL/GenBank/DDBJ whole genome shotgun (WGS) entry which is preliminary data.</text>
</comment>
<evidence type="ECO:0000256" key="5">
    <source>
        <dbReference type="PROSITE-ProRule" id="PRU00169"/>
    </source>
</evidence>
<dbReference type="Gene3D" id="1.10.10.60">
    <property type="entry name" value="Homeodomain-like"/>
    <property type="match status" value="1"/>
</dbReference>
<dbReference type="EMBL" id="RAPY01000001">
    <property type="protein sequence ID" value="RKE56906.1"/>
    <property type="molecule type" value="Genomic_DNA"/>
</dbReference>
<dbReference type="SUPFAM" id="SSF46689">
    <property type="entry name" value="Homeodomain-like"/>
    <property type="match status" value="1"/>
</dbReference>
<keyword evidence="1 5" id="KW-0597">Phosphoprotein</keyword>
<evidence type="ECO:0000256" key="4">
    <source>
        <dbReference type="ARBA" id="ARBA00023163"/>
    </source>
</evidence>
<feature type="domain" description="HTH araC/xylS-type" evidence="6">
    <location>
        <begin position="171"/>
        <end position="270"/>
    </location>
</feature>
<feature type="modified residue" description="4-aspartylphosphate" evidence="5">
    <location>
        <position position="72"/>
    </location>
</feature>
<keyword evidence="3" id="KW-0238">DNA-binding</keyword>
<keyword evidence="9" id="KW-1185">Reference proteome</keyword>
<dbReference type="AlphaFoldDB" id="A0A420BJZ8"/>
<dbReference type="PROSITE" id="PS50110">
    <property type="entry name" value="RESPONSE_REGULATORY"/>
    <property type="match status" value="1"/>
</dbReference>
<organism evidence="8 9">
    <name type="scientific">Sphingobacterium detergens</name>
    <dbReference type="NCBI Taxonomy" id="1145106"/>
    <lineage>
        <taxon>Bacteria</taxon>
        <taxon>Pseudomonadati</taxon>
        <taxon>Bacteroidota</taxon>
        <taxon>Sphingobacteriia</taxon>
        <taxon>Sphingobacteriales</taxon>
        <taxon>Sphingobacteriaceae</taxon>
        <taxon>Sphingobacterium</taxon>
    </lineage>
</organism>
<dbReference type="PROSITE" id="PS00041">
    <property type="entry name" value="HTH_ARAC_FAMILY_1"/>
    <property type="match status" value="1"/>
</dbReference>
<dbReference type="InterPro" id="IPR018060">
    <property type="entry name" value="HTH_AraC"/>
</dbReference>
<dbReference type="Proteomes" id="UP000286246">
    <property type="component" value="Unassembled WGS sequence"/>
</dbReference>
<keyword evidence="2" id="KW-0805">Transcription regulation</keyword>
<dbReference type="SMART" id="SM00448">
    <property type="entry name" value="REC"/>
    <property type="match status" value="1"/>
</dbReference>
<dbReference type="CDD" id="cd17574">
    <property type="entry name" value="REC_OmpR"/>
    <property type="match status" value="1"/>
</dbReference>
<evidence type="ECO:0000256" key="3">
    <source>
        <dbReference type="ARBA" id="ARBA00023125"/>
    </source>
</evidence>
<protein>
    <submittedName>
        <fullName evidence="8">Helix-turn-helix protein</fullName>
    </submittedName>
</protein>
<reference evidence="8 9" key="1">
    <citation type="submission" date="2018-09" db="EMBL/GenBank/DDBJ databases">
        <title>Genomic Encyclopedia of Type Strains, Phase III (KMG-III): the genomes of soil and plant-associated and newly described type strains.</title>
        <authorList>
            <person name="Whitman W."/>
        </authorList>
    </citation>
    <scope>NUCLEOTIDE SEQUENCE [LARGE SCALE GENOMIC DNA]</scope>
    <source>
        <strain evidence="8 9">CECT 7938</strain>
    </source>
</reference>
<evidence type="ECO:0000256" key="1">
    <source>
        <dbReference type="ARBA" id="ARBA00022553"/>
    </source>
</evidence>
<dbReference type="GO" id="GO:0043565">
    <property type="term" value="F:sequence-specific DNA binding"/>
    <property type="evidence" value="ECO:0007669"/>
    <property type="project" value="InterPro"/>
</dbReference>
<feature type="domain" description="Response regulatory" evidence="7">
    <location>
        <begin position="24"/>
        <end position="139"/>
    </location>
</feature>
<dbReference type="PANTHER" id="PTHR43547">
    <property type="entry name" value="TWO-COMPONENT HISTIDINE KINASE"/>
    <property type="match status" value="1"/>
</dbReference>
<evidence type="ECO:0000313" key="9">
    <source>
        <dbReference type="Proteomes" id="UP000286246"/>
    </source>
</evidence>
<dbReference type="InterPro" id="IPR009057">
    <property type="entry name" value="Homeodomain-like_sf"/>
</dbReference>
<dbReference type="InterPro" id="IPR001789">
    <property type="entry name" value="Sig_transdc_resp-reg_receiver"/>
</dbReference>
<evidence type="ECO:0000256" key="2">
    <source>
        <dbReference type="ARBA" id="ARBA00023015"/>
    </source>
</evidence>
<accession>A0A420BJZ8</accession>
<name>A0A420BJZ8_SPHD1</name>
<keyword evidence="4" id="KW-0804">Transcription</keyword>
<dbReference type="PANTHER" id="PTHR43547:SF2">
    <property type="entry name" value="HYBRID SIGNAL TRANSDUCTION HISTIDINE KINASE C"/>
    <property type="match status" value="1"/>
</dbReference>
<evidence type="ECO:0000313" key="8">
    <source>
        <dbReference type="EMBL" id="RKE56906.1"/>
    </source>
</evidence>
<evidence type="ECO:0000259" key="6">
    <source>
        <dbReference type="PROSITE" id="PS01124"/>
    </source>
</evidence>
<evidence type="ECO:0000259" key="7">
    <source>
        <dbReference type="PROSITE" id="PS50110"/>
    </source>
</evidence>
<dbReference type="Gene3D" id="3.40.50.2300">
    <property type="match status" value="1"/>
</dbReference>
<dbReference type="GO" id="GO:0003700">
    <property type="term" value="F:DNA-binding transcription factor activity"/>
    <property type="evidence" value="ECO:0007669"/>
    <property type="project" value="InterPro"/>
</dbReference>
<dbReference type="PROSITE" id="PS01124">
    <property type="entry name" value="HTH_ARAC_FAMILY_2"/>
    <property type="match status" value="1"/>
</dbReference>
<dbReference type="GO" id="GO:0000155">
    <property type="term" value="F:phosphorelay sensor kinase activity"/>
    <property type="evidence" value="ECO:0007669"/>
    <property type="project" value="TreeGrafter"/>
</dbReference>
<proteinExistence type="predicted"/>
<dbReference type="InterPro" id="IPR018062">
    <property type="entry name" value="HTH_AraC-typ_CS"/>
</dbReference>
<dbReference type="SMART" id="SM00342">
    <property type="entry name" value="HTH_ARAC"/>
    <property type="match status" value="1"/>
</dbReference>
<gene>
    <name evidence="8" type="ORF">DFQ12_1779</name>
</gene>
<dbReference type="Pfam" id="PF12833">
    <property type="entry name" value="HTH_18"/>
    <property type="match status" value="1"/>
</dbReference>
<dbReference type="SUPFAM" id="SSF52172">
    <property type="entry name" value="CheY-like"/>
    <property type="match status" value="1"/>
</dbReference>